<proteinExistence type="predicted"/>
<keyword evidence="2" id="KW-1185">Reference proteome</keyword>
<name>A0ABV1D5M3_9FIRM</name>
<comment type="caution">
    <text evidence="1">The sequence shown here is derived from an EMBL/GenBank/DDBJ whole genome shotgun (WGS) entry which is preliminary data.</text>
</comment>
<evidence type="ECO:0000313" key="1">
    <source>
        <dbReference type="EMBL" id="MEQ2424379.1"/>
    </source>
</evidence>
<gene>
    <name evidence="1" type="ORF">WMQ36_05280</name>
</gene>
<accession>A0ABV1D5M3</accession>
<dbReference type="Proteomes" id="UP001454086">
    <property type="component" value="Unassembled WGS sequence"/>
</dbReference>
<protein>
    <submittedName>
        <fullName evidence="1">Uncharacterized protein</fullName>
    </submittedName>
</protein>
<dbReference type="EMBL" id="JBBMFM010000012">
    <property type="protein sequence ID" value="MEQ2424379.1"/>
    <property type="molecule type" value="Genomic_DNA"/>
</dbReference>
<organism evidence="1 2">
    <name type="scientific">Enterocloster hominis</name>
    <name type="common">ex Hitch et al. 2024</name>
    <dbReference type="NCBI Taxonomy" id="1917870"/>
    <lineage>
        <taxon>Bacteria</taxon>
        <taxon>Bacillati</taxon>
        <taxon>Bacillota</taxon>
        <taxon>Clostridia</taxon>
        <taxon>Lachnospirales</taxon>
        <taxon>Lachnospiraceae</taxon>
        <taxon>Enterocloster</taxon>
    </lineage>
</organism>
<dbReference type="RefSeq" id="WP_349117893.1">
    <property type="nucleotide sequence ID" value="NZ_JBBMFM010000012.1"/>
</dbReference>
<reference evidence="1 2" key="1">
    <citation type="submission" date="2024-03" db="EMBL/GenBank/DDBJ databases">
        <title>Human intestinal bacterial collection.</title>
        <authorList>
            <person name="Pauvert C."/>
            <person name="Hitch T.C.A."/>
            <person name="Clavel T."/>
        </authorList>
    </citation>
    <scope>NUCLEOTIDE SEQUENCE [LARGE SCALE GENOMIC DNA]</scope>
    <source>
        <strain evidence="1 2">CLA-SR-H021</strain>
    </source>
</reference>
<sequence length="71" mass="8234">MYINKEDYDIHYNGELIKDVVDIDVCEVLRLGDKGIGACQDILTVTFLGHKGMLLRVRDSAEKFRFEKRTE</sequence>
<evidence type="ECO:0000313" key="2">
    <source>
        <dbReference type="Proteomes" id="UP001454086"/>
    </source>
</evidence>